<dbReference type="KEGG" id="bqy:MUS_0848"/>
<sequence length="49" mass="5691">MKTVSVQQIRVLYGQTLNRKREKPHPDTRCGFSYTIYNCVKNVQNNCAS</sequence>
<accession>I2C2M3</accession>
<reference evidence="1 2" key="1">
    <citation type="journal article" date="2012" name="J. Biotechnol.">
        <title>Genome sequence of the plant growth promoting strain Bacillus amyloliquefaciens subsp. plantarum B9601-Y2 and expression of mersacidin and other secondary metabolites.</title>
        <authorList>
            <person name="He P."/>
            <person name="Hao K."/>
            <person name="Blom J."/>
            <person name="Ruckert C."/>
            <person name="Vater J."/>
            <person name="Mao Z."/>
            <person name="Wu Y."/>
            <person name="Hou M."/>
            <person name="He P."/>
            <person name="He Y."/>
            <person name="Borriss R."/>
        </authorList>
    </citation>
    <scope>NUCLEOTIDE SEQUENCE [LARGE SCALE GENOMIC DNA]</scope>
    <source>
        <strain evidence="1">Y2</strain>
    </source>
</reference>
<dbReference type="PATRIC" id="fig|1126211.3.peg.809"/>
<dbReference type="AlphaFoldDB" id="I2C2M3"/>
<organism evidence="1 2">
    <name type="scientific">Bacillus amyloliquefaciens (strain Y2)</name>
    <name type="common">Bacillus amyloliquefaciens subsp. plantarum (strain B9601-Y2)</name>
    <dbReference type="NCBI Taxonomy" id="1155777"/>
    <lineage>
        <taxon>Bacteria</taxon>
        <taxon>Bacillati</taxon>
        <taxon>Bacillota</taxon>
        <taxon>Bacilli</taxon>
        <taxon>Bacillales</taxon>
        <taxon>Bacillaceae</taxon>
        <taxon>Bacillus</taxon>
        <taxon>Bacillus amyloliquefaciens group</taxon>
    </lineage>
</organism>
<evidence type="ECO:0000313" key="2">
    <source>
        <dbReference type="Proteomes" id="UP000002878"/>
    </source>
</evidence>
<dbReference type="EMBL" id="CP003332">
    <property type="protein sequence ID" value="AFJ60897.1"/>
    <property type="molecule type" value="Genomic_DNA"/>
</dbReference>
<dbReference type="Proteomes" id="UP000002878">
    <property type="component" value="Chromosome"/>
</dbReference>
<name>I2C2M3_BACAY</name>
<protein>
    <submittedName>
        <fullName evidence="1">Uncharacterized protein</fullName>
    </submittedName>
</protein>
<evidence type="ECO:0000313" key="1">
    <source>
        <dbReference type="EMBL" id="AFJ60897.1"/>
    </source>
</evidence>
<gene>
    <name evidence="1" type="ORF">MUS_0848</name>
</gene>
<proteinExistence type="predicted"/>
<dbReference type="HOGENOM" id="CLU_3131887_0_0_9"/>